<protein>
    <recommendedName>
        <fullName evidence="1">Microbial-type PARG catalytic domain-containing protein</fullName>
    </recommendedName>
</protein>
<dbReference type="Pfam" id="PF10021">
    <property type="entry name" value="PARG_cat_microb"/>
    <property type="match status" value="1"/>
</dbReference>
<reference evidence="2 3" key="1">
    <citation type="journal article" date="2018" name="BMC Genomics">
        <title>The genome of Naegleria lovaniensis, the basis for a comparative approach to unravel pathogenicity factors of the human pathogenic amoeba N. fowleri.</title>
        <authorList>
            <person name="Liechti N."/>
            <person name="Schurch N."/>
            <person name="Bruggmann R."/>
            <person name="Wittwer M."/>
        </authorList>
    </citation>
    <scope>NUCLEOTIDE SEQUENCE [LARGE SCALE GENOMIC DNA]</scope>
    <source>
        <strain evidence="2 3">ATCC 30569</strain>
    </source>
</reference>
<dbReference type="InterPro" id="IPR012664">
    <property type="entry name" value="CHP02452"/>
</dbReference>
<dbReference type="Gene3D" id="3.40.220.10">
    <property type="entry name" value="Leucine Aminopeptidase, subunit E, domain 1"/>
    <property type="match status" value="1"/>
</dbReference>
<dbReference type="Proteomes" id="UP000816034">
    <property type="component" value="Unassembled WGS sequence"/>
</dbReference>
<evidence type="ECO:0000313" key="3">
    <source>
        <dbReference type="Proteomes" id="UP000816034"/>
    </source>
</evidence>
<dbReference type="SUPFAM" id="SSF52949">
    <property type="entry name" value="Macro domain-like"/>
    <property type="match status" value="1"/>
</dbReference>
<dbReference type="EMBL" id="PYSW02000007">
    <property type="protein sequence ID" value="KAG2389340.1"/>
    <property type="molecule type" value="Genomic_DNA"/>
</dbReference>
<dbReference type="AlphaFoldDB" id="A0AA88GYE4"/>
<feature type="domain" description="Microbial-type PARG catalytic" evidence="1">
    <location>
        <begin position="110"/>
        <end position="255"/>
    </location>
</feature>
<accession>A0AA88GYE4</accession>
<name>A0AA88GYE4_NAELO</name>
<evidence type="ECO:0000313" key="2">
    <source>
        <dbReference type="EMBL" id="KAG2389340.1"/>
    </source>
</evidence>
<keyword evidence="3" id="KW-1185">Reference proteome</keyword>
<organism evidence="2 3">
    <name type="scientific">Naegleria lovaniensis</name>
    <name type="common">Amoeba</name>
    <dbReference type="NCBI Taxonomy" id="51637"/>
    <lineage>
        <taxon>Eukaryota</taxon>
        <taxon>Discoba</taxon>
        <taxon>Heterolobosea</taxon>
        <taxon>Tetramitia</taxon>
        <taxon>Eutetramitia</taxon>
        <taxon>Vahlkampfiidae</taxon>
        <taxon>Naegleria</taxon>
    </lineage>
</organism>
<comment type="caution">
    <text evidence="2">The sequence shown here is derived from an EMBL/GenBank/DDBJ whole genome shotgun (WGS) entry which is preliminary data.</text>
</comment>
<sequence length="412" mass="47244">MLNSSSSSTSSSYSSNYNNKIKLPACPDTFFDDPLFNTKRVEFDSFIYDPNQFVRIFTGMVNNKQFDRLKRLRVLIQNHTISICRKQCYAYMPCHVGNTVKSEVVNEEMQNSEEREYEIIPLRKDLLERASIMSKFYQNETLTVHNNNNNGSESLTKVMVFNGDCLDVAFYIQDELIKEGKYPQERVAVLNMANPNTPGGGYKGGCGAQEENLHRRSNLYMCLDNHVDNIDKTRSWNYPIGYESGVYSPNVTIFRGCEAKGYPLLKTPRLVDIITAAAVPLNRSTVHGVDPRNTGTIEAILKIAVHHGVRNLVLSAFGCGAFRNDPVKIAEIVKEKIESEEFKNCFDRIYFAIIEDHNSRKQHNPEGNIKPFADTFAEYIERNDSQRFLESQLDYDYDNMNDIYAYTYNNMN</sequence>
<dbReference type="PANTHER" id="PTHR35596">
    <property type="entry name" value="DUF2263 DOMAIN-CONTAINING PROTEIN"/>
    <property type="match status" value="1"/>
</dbReference>
<dbReference type="RefSeq" id="XP_044553332.1">
    <property type="nucleotide sequence ID" value="XM_044689828.1"/>
</dbReference>
<gene>
    <name evidence="2" type="ORF">C9374_013900</name>
</gene>
<evidence type="ECO:0000259" key="1">
    <source>
        <dbReference type="Pfam" id="PF10021"/>
    </source>
</evidence>
<dbReference type="InterPro" id="IPR019261">
    <property type="entry name" value="PARG_cat_microbial"/>
</dbReference>
<dbReference type="PANTHER" id="PTHR35596:SF1">
    <property type="entry name" value="MICROBIAL-TYPE PARG CATALYTIC DOMAIN-CONTAINING PROTEIN"/>
    <property type="match status" value="1"/>
</dbReference>
<dbReference type="InterPro" id="IPR043472">
    <property type="entry name" value="Macro_dom-like"/>
</dbReference>
<proteinExistence type="predicted"/>
<dbReference type="GeneID" id="68106353"/>
<dbReference type="NCBIfam" id="TIGR02452">
    <property type="entry name" value="TIGR02452 family protein"/>
    <property type="match status" value="1"/>
</dbReference>